<dbReference type="InterPro" id="IPR000718">
    <property type="entry name" value="Peptidase_M13"/>
</dbReference>
<protein>
    <submittedName>
        <fullName evidence="11">Metallopeptidase</fullName>
    </submittedName>
</protein>
<evidence type="ECO:0000256" key="6">
    <source>
        <dbReference type="ARBA" id="ARBA00022833"/>
    </source>
</evidence>
<dbReference type="GO" id="GO:0004222">
    <property type="term" value="F:metalloendopeptidase activity"/>
    <property type="evidence" value="ECO:0007669"/>
    <property type="project" value="InterPro"/>
</dbReference>
<feature type="chain" id="PRO_5001996822" evidence="8">
    <location>
        <begin position="31"/>
        <end position="673"/>
    </location>
</feature>
<feature type="domain" description="Peptidase M13 N-terminal" evidence="10">
    <location>
        <begin position="48"/>
        <end position="422"/>
    </location>
</feature>
<dbReference type="SUPFAM" id="SSF55486">
    <property type="entry name" value="Metalloproteases ('zincins'), catalytic domain"/>
    <property type="match status" value="1"/>
</dbReference>
<dbReference type="InterPro" id="IPR024079">
    <property type="entry name" value="MetalloPept_cat_dom_sf"/>
</dbReference>
<evidence type="ECO:0000256" key="2">
    <source>
        <dbReference type="ARBA" id="ARBA00007357"/>
    </source>
</evidence>
<evidence type="ECO:0000256" key="5">
    <source>
        <dbReference type="ARBA" id="ARBA00022801"/>
    </source>
</evidence>
<evidence type="ECO:0000313" key="11">
    <source>
        <dbReference type="EMBL" id="KGQ20733.1"/>
    </source>
</evidence>
<gene>
    <name evidence="11" type="ORF">LF41_1272</name>
</gene>
<comment type="caution">
    <text evidence="11">The sequence shown here is derived from an EMBL/GenBank/DDBJ whole genome shotgun (WGS) entry which is preliminary data.</text>
</comment>
<dbReference type="Pfam" id="PF01431">
    <property type="entry name" value="Peptidase_M13"/>
    <property type="match status" value="1"/>
</dbReference>
<keyword evidence="8" id="KW-0732">Signal</keyword>
<keyword evidence="3" id="KW-0645">Protease</keyword>
<dbReference type="AlphaFoldDB" id="A0A0A2WLQ7"/>
<evidence type="ECO:0000256" key="7">
    <source>
        <dbReference type="ARBA" id="ARBA00023049"/>
    </source>
</evidence>
<dbReference type="PANTHER" id="PTHR11733:SF167">
    <property type="entry name" value="FI17812P1-RELATED"/>
    <property type="match status" value="1"/>
</dbReference>
<dbReference type="InterPro" id="IPR018497">
    <property type="entry name" value="Peptidase_M13_C"/>
</dbReference>
<keyword evidence="4" id="KW-0479">Metal-binding</keyword>
<keyword evidence="7" id="KW-0482">Metalloprotease</keyword>
<dbReference type="InterPro" id="IPR042089">
    <property type="entry name" value="Peptidase_M13_dom_2"/>
</dbReference>
<evidence type="ECO:0000256" key="4">
    <source>
        <dbReference type="ARBA" id="ARBA00022723"/>
    </source>
</evidence>
<name>A0A0A2WLQ7_9GAMM</name>
<evidence type="ECO:0000256" key="3">
    <source>
        <dbReference type="ARBA" id="ARBA00022670"/>
    </source>
</evidence>
<dbReference type="Gene3D" id="1.10.1380.10">
    <property type="entry name" value="Neutral endopeptidase , domain2"/>
    <property type="match status" value="1"/>
</dbReference>
<organism evidence="11 12">
    <name type="scientific">Lysobacter dokdonensis DS-58</name>
    <dbReference type="NCBI Taxonomy" id="1300345"/>
    <lineage>
        <taxon>Bacteria</taxon>
        <taxon>Pseudomonadati</taxon>
        <taxon>Pseudomonadota</taxon>
        <taxon>Gammaproteobacteria</taxon>
        <taxon>Lysobacterales</taxon>
        <taxon>Lysobacteraceae</taxon>
        <taxon>Noviluteimonas</taxon>
    </lineage>
</organism>
<feature type="domain" description="Peptidase M13 C-terminal" evidence="9">
    <location>
        <begin position="477"/>
        <end position="667"/>
    </location>
</feature>
<keyword evidence="12" id="KW-1185">Reference proteome</keyword>
<dbReference type="GO" id="GO:0016485">
    <property type="term" value="P:protein processing"/>
    <property type="evidence" value="ECO:0007669"/>
    <property type="project" value="TreeGrafter"/>
</dbReference>
<dbReference type="Proteomes" id="UP000030518">
    <property type="component" value="Unassembled WGS sequence"/>
</dbReference>
<evidence type="ECO:0000313" key="12">
    <source>
        <dbReference type="Proteomes" id="UP000030518"/>
    </source>
</evidence>
<keyword evidence="5" id="KW-0378">Hydrolase</keyword>
<dbReference type="Gene3D" id="3.40.390.10">
    <property type="entry name" value="Collagenase (Catalytic Domain)"/>
    <property type="match status" value="1"/>
</dbReference>
<dbReference type="EMBL" id="JRKJ01000002">
    <property type="protein sequence ID" value="KGQ20733.1"/>
    <property type="molecule type" value="Genomic_DNA"/>
</dbReference>
<evidence type="ECO:0000259" key="10">
    <source>
        <dbReference type="Pfam" id="PF05649"/>
    </source>
</evidence>
<dbReference type="PATRIC" id="fig|1300345.3.peg.573"/>
<dbReference type="STRING" id="1300345.LF41_1272"/>
<comment type="cofactor">
    <cofactor evidence="1">
        <name>Zn(2+)</name>
        <dbReference type="ChEBI" id="CHEBI:29105"/>
    </cofactor>
</comment>
<dbReference type="eggNOG" id="COG3590">
    <property type="taxonomic scope" value="Bacteria"/>
</dbReference>
<dbReference type="GO" id="GO:0046872">
    <property type="term" value="F:metal ion binding"/>
    <property type="evidence" value="ECO:0007669"/>
    <property type="project" value="UniProtKB-KW"/>
</dbReference>
<keyword evidence="6" id="KW-0862">Zinc</keyword>
<reference evidence="11 12" key="1">
    <citation type="submission" date="2014-09" db="EMBL/GenBank/DDBJ databases">
        <title>Genome sequences of Lysobacter dokdonensis DS-58.</title>
        <authorList>
            <person name="Kim J.F."/>
            <person name="Kwak M.-J."/>
        </authorList>
    </citation>
    <scope>NUCLEOTIDE SEQUENCE [LARGE SCALE GENOMIC DNA]</scope>
    <source>
        <strain evidence="11 12">DS-58</strain>
    </source>
</reference>
<sequence>MHAMTQRLAPLALALSVVLVAGLASPDAMAQKKKKSSKPKAPPAPTACTDFYSVATADWAKAHPQPATGSVSAMGELAERSLQQQRDLLDAAMQGPQGNVQKLLGDFWASGLDEAAVERDGANPVAPLLARIDGIRKAKDIPPAIAALHQVGIPVAFNFGADIDLRDLSRHIGYFGQGGLGLPDPAFYTRGDADTKAVMSRYEDYVKKILTLSGTPATRLDADAKAVIDLETRIAQASKPIVSLREFQSNYAPVAVKDIGKTYKRLQLAEFLKAQGVTDDTVSIANTQLFTQLDAMAGSLPPAQWQAYLRFHVGNAMAPYLAKAWRDAEFEFRGRVLRSQATPPERWRQVLDAITTAAGPMLGHEYAARYVPAGTKSRAEQIATDVRSALGRAVDRSPWMGASAKAEAKAKLDKLKIEIGTPRRDLDYSVQPMGRGSFGGNMLIASTWRHREEMKRIGRGNADRRWDVLPQQPTLAYDIAQNRLIVTAAMLQGPVLDMSADSASQYGSFGALVGIELGHAVDNKGRLVDSKDTVRDWWTPAENDAWNALGQKVTTQYGQFEDPALTGIKINASQTLNANVADLSGVELAWDAWRNANASADATAQKAFFQGWANLWAQQSSAQDATARAATGVHAPGKWRVNGPLMNLPAFGEAYACKAGSAMVSKDPIRIWP</sequence>
<dbReference type="Pfam" id="PF05649">
    <property type="entry name" value="Peptidase_M13_N"/>
    <property type="match status" value="1"/>
</dbReference>
<comment type="similarity">
    <text evidence="2">Belongs to the peptidase M13 family.</text>
</comment>
<dbReference type="PROSITE" id="PS51885">
    <property type="entry name" value="NEPRILYSIN"/>
    <property type="match status" value="1"/>
</dbReference>
<dbReference type="InterPro" id="IPR008753">
    <property type="entry name" value="Peptidase_M13_N"/>
</dbReference>
<evidence type="ECO:0000259" key="9">
    <source>
        <dbReference type="Pfam" id="PF01431"/>
    </source>
</evidence>
<evidence type="ECO:0000256" key="8">
    <source>
        <dbReference type="SAM" id="SignalP"/>
    </source>
</evidence>
<dbReference type="PANTHER" id="PTHR11733">
    <property type="entry name" value="ZINC METALLOPROTEASE FAMILY M13 NEPRILYSIN-RELATED"/>
    <property type="match status" value="1"/>
</dbReference>
<dbReference type="CDD" id="cd08662">
    <property type="entry name" value="M13"/>
    <property type="match status" value="1"/>
</dbReference>
<proteinExistence type="inferred from homology"/>
<feature type="signal peptide" evidence="8">
    <location>
        <begin position="1"/>
        <end position="30"/>
    </location>
</feature>
<accession>A0A0A2WLQ7</accession>
<evidence type="ECO:0000256" key="1">
    <source>
        <dbReference type="ARBA" id="ARBA00001947"/>
    </source>
</evidence>
<dbReference type="GO" id="GO:0005886">
    <property type="term" value="C:plasma membrane"/>
    <property type="evidence" value="ECO:0007669"/>
    <property type="project" value="TreeGrafter"/>
</dbReference>